<evidence type="ECO:0000256" key="1">
    <source>
        <dbReference type="SAM" id="MobiDB-lite"/>
    </source>
</evidence>
<feature type="compositionally biased region" description="Polar residues" evidence="1">
    <location>
        <begin position="330"/>
        <end position="347"/>
    </location>
</feature>
<keyword evidence="3" id="KW-1185">Reference proteome</keyword>
<evidence type="ECO:0000313" key="2">
    <source>
        <dbReference type="EMBL" id="OWA51956.1"/>
    </source>
</evidence>
<dbReference type="OrthoDB" id="10071557at2759"/>
<evidence type="ECO:0000313" key="3">
    <source>
        <dbReference type="Proteomes" id="UP000192578"/>
    </source>
</evidence>
<dbReference type="GO" id="GO:0030036">
    <property type="term" value="P:actin cytoskeleton organization"/>
    <property type="evidence" value="ECO:0007669"/>
    <property type="project" value="TreeGrafter"/>
</dbReference>
<feature type="compositionally biased region" description="Polar residues" evidence="1">
    <location>
        <begin position="410"/>
        <end position="433"/>
    </location>
</feature>
<dbReference type="PANTHER" id="PTHR14826:SF14">
    <property type="entry name" value="ANGIOMOTIN_C DOMAIN-CONTAINING PROTEIN"/>
    <property type="match status" value="1"/>
</dbReference>
<dbReference type="AlphaFoldDB" id="A0A9X6NK75"/>
<dbReference type="GO" id="GO:0031410">
    <property type="term" value="C:cytoplasmic vesicle"/>
    <property type="evidence" value="ECO:0007669"/>
    <property type="project" value="TreeGrafter"/>
</dbReference>
<gene>
    <name evidence="2" type="ORF">BV898_16415</name>
</gene>
<dbReference type="GO" id="GO:0005923">
    <property type="term" value="C:bicellular tight junction"/>
    <property type="evidence" value="ECO:0007669"/>
    <property type="project" value="TreeGrafter"/>
</dbReference>
<sequence length="453" mass="50570">MEQRKRLQSVSLESFNHFPDHLAAEVLVPPRRNTETISFDDLKHLDFEQSNILKHLTHDLRAPPTARNTTNPHLPTVINAGSSAINASSTVINAGPTANNTASIPNGSRVQPDLTRSLTPSPKNSSDSNISYETLRDENILLRQELDALTKKVGKMFKLEAEVDKIHQSYLLLLNATEKRERLENAMKAQLEREKQGLQLENQQLREQLELQIQNGSHVREEEFNNVVRNYKMTVQKLTSKNKELAEDHKRQEIELAAQKATLDEQRNHIRILDSALLNAQENVAKLKEDLTRPQLPQKRFLPTNGLPPGVSNSQRQQQPSEESVGRPTSWHQKLSSDSLNVGSNHSSTERLRSVEELNANRPLPVDVSSQIKTTSAPRVDVAVAVSKSCTPSISPARAFGPAGHRTSFPNLTVLANNGSPGRAAETQQPTNHQRPKSAASVVRETKTEQWLV</sequence>
<name>A0A9X6NK75_HYPEX</name>
<reference evidence="3" key="1">
    <citation type="submission" date="2017-01" db="EMBL/GenBank/DDBJ databases">
        <title>Comparative genomics of anhydrobiosis in the tardigrade Hypsibius dujardini.</title>
        <authorList>
            <person name="Yoshida Y."/>
            <person name="Koutsovoulos G."/>
            <person name="Laetsch D."/>
            <person name="Stevens L."/>
            <person name="Kumar S."/>
            <person name="Horikawa D."/>
            <person name="Ishino K."/>
            <person name="Komine S."/>
            <person name="Tomita M."/>
            <person name="Blaxter M."/>
            <person name="Arakawa K."/>
        </authorList>
    </citation>
    <scope>NUCLEOTIDE SEQUENCE [LARGE SCALE GENOMIC DNA]</scope>
    <source>
        <strain evidence="3">Z151</strain>
    </source>
</reference>
<feature type="region of interest" description="Disordered" evidence="1">
    <location>
        <begin position="96"/>
        <end position="130"/>
    </location>
</feature>
<dbReference type="EMBL" id="MTYJ01000245">
    <property type="protein sequence ID" value="OWA51956.1"/>
    <property type="molecule type" value="Genomic_DNA"/>
</dbReference>
<feature type="region of interest" description="Disordered" evidence="1">
    <location>
        <begin position="289"/>
        <end position="358"/>
    </location>
</feature>
<dbReference type="PANTHER" id="PTHR14826">
    <property type="entry name" value="ANGIOMOTIN"/>
    <property type="match status" value="1"/>
</dbReference>
<protein>
    <submittedName>
        <fullName evidence="2">Angiomotin</fullName>
    </submittedName>
</protein>
<feature type="compositionally biased region" description="Polar residues" evidence="1">
    <location>
        <begin position="311"/>
        <end position="322"/>
    </location>
</feature>
<dbReference type="InterPro" id="IPR051747">
    <property type="entry name" value="Angiomotin-like"/>
</dbReference>
<comment type="caution">
    <text evidence="2">The sequence shown here is derived from an EMBL/GenBank/DDBJ whole genome shotgun (WGS) entry which is preliminary data.</text>
</comment>
<organism evidence="2 3">
    <name type="scientific">Hypsibius exemplaris</name>
    <name type="common">Freshwater tardigrade</name>
    <dbReference type="NCBI Taxonomy" id="2072580"/>
    <lineage>
        <taxon>Eukaryota</taxon>
        <taxon>Metazoa</taxon>
        <taxon>Ecdysozoa</taxon>
        <taxon>Tardigrada</taxon>
        <taxon>Eutardigrada</taxon>
        <taxon>Parachela</taxon>
        <taxon>Hypsibioidea</taxon>
        <taxon>Hypsibiidae</taxon>
        <taxon>Hypsibius</taxon>
    </lineage>
</organism>
<proteinExistence type="predicted"/>
<feature type="region of interest" description="Disordered" evidence="1">
    <location>
        <begin position="410"/>
        <end position="453"/>
    </location>
</feature>
<dbReference type="GO" id="GO:0030334">
    <property type="term" value="P:regulation of cell migration"/>
    <property type="evidence" value="ECO:0007669"/>
    <property type="project" value="TreeGrafter"/>
</dbReference>
<accession>A0A9X6NK75</accession>
<dbReference type="GO" id="GO:0005886">
    <property type="term" value="C:plasma membrane"/>
    <property type="evidence" value="ECO:0007669"/>
    <property type="project" value="TreeGrafter"/>
</dbReference>
<dbReference type="Proteomes" id="UP000192578">
    <property type="component" value="Unassembled WGS sequence"/>
</dbReference>
<feature type="compositionally biased region" description="Basic and acidic residues" evidence="1">
    <location>
        <begin position="444"/>
        <end position="453"/>
    </location>
</feature>